<proteinExistence type="predicted"/>
<dbReference type="EMBL" id="CM051404">
    <property type="protein sequence ID" value="KAJ4705887.1"/>
    <property type="molecule type" value="Genomic_DNA"/>
</dbReference>
<evidence type="ECO:0000313" key="2">
    <source>
        <dbReference type="Proteomes" id="UP001164539"/>
    </source>
</evidence>
<evidence type="ECO:0000313" key="1">
    <source>
        <dbReference type="EMBL" id="KAJ4705887.1"/>
    </source>
</evidence>
<keyword evidence="2" id="KW-1185">Reference proteome</keyword>
<sequence length="487" mass="54793">MEDKTAVKSEPKECRCSELESKLLELESEIEKKKTQYEELEAKNRKLEAEKNVIEEEPELKTLKREKEGNEMSSGREKEEIVDLTEEGEGEEDAVVQLMIENRVLECEKRRAEGEVEFLKQKLKELESRVPNEAVVFQTGAGTPSYVTPSKHISSTEGEKGEVPAKRWLHQRQGDGNTCISTDHPLEGIMGSEKEIVSKESSKRVLFQPSYEEKMDNCNHSVPFICTPKRKRASNIVTSDTESEDDDIPICKLKRSAQASSDVKSCSVTAAPSSDDNIGDLVTPPRRRLVLLRNCKSGTEKSSSSGLPTAEDVEDKSEDTGSESEGESLNGFIVDSDEESDLNDSSSEADDSDDNVDFGEILSKLNRSKDQKLEWEFEADMLAAFGKDPELCMKAVCALYRQQTSEEKVSRGTLVYNYRGFSKFDARRGTTLAEYLTDGDPQGGLKRSVEELHKYDPKAVEMCRTFATRYSKQLFEIYKNKEDPLFP</sequence>
<organism evidence="1 2">
    <name type="scientific">Melia azedarach</name>
    <name type="common">Chinaberry tree</name>
    <dbReference type="NCBI Taxonomy" id="155640"/>
    <lineage>
        <taxon>Eukaryota</taxon>
        <taxon>Viridiplantae</taxon>
        <taxon>Streptophyta</taxon>
        <taxon>Embryophyta</taxon>
        <taxon>Tracheophyta</taxon>
        <taxon>Spermatophyta</taxon>
        <taxon>Magnoliopsida</taxon>
        <taxon>eudicotyledons</taxon>
        <taxon>Gunneridae</taxon>
        <taxon>Pentapetalae</taxon>
        <taxon>rosids</taxon>
        <taxon>malvids</taxon>
        <taxon>Sapindales</taxon>
        <taxon>Meliaceae</taxon>
        <taxon>Melia</taxon>
    </lineage>
</organism>
<accession>A0ACC1X3J8</accession>
<name>A0ACC1X3J8_MELAZ</name>
<gene>
    <name evidence="1" type="ORF">OWV82_019616</name>
</gene>
<protein>
    <submittedName>
        <fullName evidence="1">Reticulocyte-binding protein 2 a</fullName>
    </submittedName>
</protein>
<comment type="caution">
    <text evidence="1">The sequence shown here is derived from an EMBL/GenBank/DDBJ whole genome shotgun (WGS) entry which is preliminary data.</text>
</comment>
<dbReference type="Proteomes" id="UP001164539">
    <property type="component" value="Chromosome 11"/>
</dbReference>
<reference evidence="1 2" key="1">
    <citation type="journal article" date="2023" name="Science">
        <title>Complex scaffold remodeling in plant triterpene biosynthesis.</title>
        <authorList>
            <person name="De La Pena R."/>
            <person name="Hodgson H."/>
            <person name="Liu J.C."/>
            <person name="Stephenson M.J."/>
            <person name="Martin A.C."/>
            <person name="Owen C."/>
            <person name="Harkess A."/>
            <person name="Leebens-Mack J."/>
            <person name="Jimenez L.E."/>
            <person name="Osbourn A."/>
            <person name="Sattely E.S."/>
        </authorList>
    </citation>
    <scope>NUCLEOTIDE SEQUENCE [LARGE SCALE GENOMIC DNA]</scope>
    <source>
        <strain evidence="2">cv. JPN11</strain>
        <tissue evidence="1">Leaf</tissue>
    </source>
</reference>